<protein>
    <submittedName>
        <fullName evidence="2">Uncharacterized protein</fullName>
    </submittedName>
</protein>
<evidence type="ECO:0000313" key="3">
    <source>
        <dbReference type="Proteomes" id="UP000199223"/>
    </source>
</evidence>
<dbReference type="EMBL" id="FNZA01000016">
    <property type="protein sequence ID" value="SEJ72552.1"/>
    <property type="molecule type" value="Genomic_DNA"/>
</dbReference>
<name>A0A1H7BDE9_9DEIO</name>
<keyword evidence="3" id="KW-1185">Reference proteome</keyword>
<reference evidence="3" key="1">
    <citation type="submission" date="2016-10" db="EMBL/GenBank/DDBJ databases">
        <authorList>
            <person name="Varghese N."/>
            <person name="Submissions S."/>
        </authorList>
    </citation>
    <scope>NUCLEOTIDE SEQUENCE [LARGE SCALE GENOMIC DNA]</scope>
    <source>
        <strain evidence="3">CGMCC 1.10218</strain>
    </source>
</reference>
<gene>
    <name evidence="2" type="ORF">SAMN04488058_1167</name>
</gene>
<organism evidence="2 3">
    <name type="scientific">Deinococcus reticulitermitis</name>
    <dbReference type="NCBI Taxonomy" id="856736"/>
    <lineage>
        <taxon>Bacteria</taxon>
        <taxon>Thermotogati</taxon>
        <taxon>Deinococcota</taxon>
        <taxon>Deinococci</taxon>
        <taxon>Deinococcales</taxon>
        <taxon>Deinococcaceae</taxon>
        <taxon>Deinococcus</taxon>
    </lineage>
</organism>
<proteinExistence type="predicted"/>
<feature type="compositionally biased region" description="Polar residues" evidence="1">
    <location>
        <begin position="16"/>
        <end position="28"/>
    </location>
</feature>
<accession>A0A1H7BDE9</accession>
<evidence type="ECO:0000313" key="2">
    <source>
        <dbReference type="EMBL" id="SEJ72552.1"/>
    </source>
</evidence>
<feature type="region of interest" description="Disordered" evidence="1">
    <location>
        <begin position="159"/>
        <end position="179"/>
    </location>
</feature>
<sequence length="179" mass="19359">MPGLIYVPLERGRLTRQSAPQAGQTASPLLSLPRQQPGEMSPDRQNLVCQWAEVLQGLNPGLRAGLLPLLLGGQSVQTSGQRVLLDQSVGKFGPLVTVQGLYLLTCGYSCGHRGRKLGGQQGLQLHAGQARSIPLSQRLAMTRQRSGSLGVPGQQSASLFELRQGHRRDDRGPGFRRLH</sequence>
<dbReference type="AlphaFoldDB" id="A0A1H7BDE9"/>
<dbReference type="Proteomes" id="UP000199223">
    <property type="component" value="Unassembled WGS sequence"/>
</dbReference>
<evidence type="ECO:0000256" key="1">
    <source>
        <dbReference type="SAM" id="MobiDB-lite"/>
    </source>
</evidence>
<feature type="compositionally biased region" description="Basic and acidic residues" evidence="1">
    <location>
        <begin position="163"/>
        <end position="173"/>
    </location>
</feature>
<feature type="region of interest" description="Disordered" evidence="1">
    <location>
        <begin position="16"/>
        <end position="42"/>
    </location>
</feature>